<dbReference type="OrthoDB" id="7478530at2"/>
<keyword evidence="1" id="KW-0597">Phosphoprotein</keyword>
<sequence length="127" mass="14631">MNLSENSNLSNNKLYNLDVIDKMCRGNKEQIIKMVEVFIDQISEAILEMEAAYSENDIVKFKKITHKIKPTLTYYGTSTLEKKLVLTENLVSKEIPSDELKLEISNLKSISKEVINEMKNDFKITNI</sequence>
<name>A0A1H2YUB1_9FLAO</name>
<feature type="domain" description="HPt" evidence="2">
    <location>
        <begin position="27"/>
        <end position="127"/>
    </location>
</feature>
<evidence type="ECO:0000256" key="1">
    <source>
        <dbReference type="PROSITE-ProRule" id="PRU00110"/>
    </source>
</evidence>
<feature type="modified residue" description="Phosphohistidine" evidence="1">
    <location>
        <position position="66"/>
    </location>
</feature>
<dbReference type="GO" id="GO:0004672">
    <property type="term" value="F:protein kinase activity"/>
    <property type="evidence" value="ECO:0007669"/>
    <property type="project" value="UniProtKB-ARBA"/>
</dbReference>
<dbReference type="SUPFAM" id="SSF47226">
    <property type="entry name" value="Histidine-containing phosphotransfer domain, HPT domain"/>
    <property type="match status" value="1"/>
</dbReference>
<dbReference type="STRING" id="762486.SAMN05444411_10347"/>
<accession>A0A1H2YUB1</accession>
<dbReference type="GO" id="GO:0000160">
    <property type="term" value="P:phosphorelay signal transduction system"/>
    <property type="evidence" value="ECO:0007669"/>
    <property type="project" value="InterPro"/>
</dbReference>
<organism evidence="3 4">
    <name type="scientific">Lutibacter oricola</name>
    <dbReference type="NCBI Taxonomy" id="762486"/>
    <lineage>
        <taxon>Bacteria</taxon>
        <taxon>Pseudomonadati</taxon>
        <taxon>Bacteroidota</taxon>
        <taxon>Flavobacteriia</taxon>
        <taxon>Flavobacteriales</taxon>
        <taxon>Flavobacteriaceae</taxon>
        <taxon>Lutibacter</taxon>
    </lineage>
</organism>
<evidence type="ECO:0000313" key="3">
    <source>
        <dbReference type="EMBL" id="SDX08159.1"/>
    </source>
</evidence>
<gene>
    <name evidence="3" type="ORF">SAMN05444411_10347</name>
</gene>
<dbReference type="AlphaFoldDB" id="A0A1H2YUB1"/>
<reference evidence="3 4" key="1">
    <citation type="submission" date="2016-10" db="EMBL/GenBank/DDBJ databases">
        <authorList>
            <person name="de Groot N.N."/>
        </authorList>
    </citation>
    <scope>NUCLEOTIDE SEQUENCE [LARGE SCALE GENOMIC DNA]</scope>
    <source>
        <strain evidence="3 4">DSM 24956</strain>
    </source>
</reference>
<dbReference type="PROSITE" id="PS50894">
    <property type="entry name" value="HPT"/>
    <property type="match status" value="1"/>
</dbReference>
<evidence type="ECO:0000313" key="4">
    <source>
        <dbReference type="Proteomes" id="UP000199595"/>
    </source>
</evidence>
<evidence type="ECO:0000259" key="2">
    <source>
        <dbReference type="PROSITE" id="PS50894"/>
    </source>
</evidence>
<dbReference type="Gene3D" id="1.20.120.160">
    <property type="entry name" value="HPT domain"/>
    <property type="match status" value="1"/>
</dbReference>
<dbReference type="Proteomes" id="UP000199595">
    <property type="component" value="Unassembled WGS sequence"/>
</dbReference>
<dbReference type="InterPro" id="IPR008207">
    <property type="entry name" value="Sig_transdc_His_kin_Hpt_dom"/>
</dbReference>
<dbReference type="EMBL" id="FNNJ01000003">
    <property type="protein sequence ID" value="SDX08159.1"/>
    <property type="molecule type" value="Genomic_DNA"/>
</dbReference>
<protein>
    <recommendedName>
        <fullName evidence="2">HPt domain-containing protein</fullName>
    </recommendedName>
</protein>
<keyword evidence="4" id="KW-1185">Reference proteome</keyword>
<dbReference type="RefSeq" id="WP_090122086.1">
    <property type="nucleotide sequence ID" value="NZ_FNNJ01000003.1"/>
</dbReference>
<dbReference type="InterPro" id="IPR036641">
    <property type="entry name" value="HPT_dom_sf"/>
</dbReference>
<proteinExistence type="predicted"/>